<reference evidence="2 3" key="1">
    <citation type="submission" date="2020-04" db="EMBL/GenBank/DDBJ databases">
        <authorList>
            <person name="De Canck E."/>
        </authorList>
    </citation>
    <scope>NUCLEOTIDE SEQUENCE [LARGE SCALE GENOMIC DNA]</scope>
    <source>
        <strain evidence="2 3">LMG 3441</strain>
    </source>
</reference>
<dbReference type="EMBL" id="CADIJQ010000001">
    <property type="protein sequence ID" value="CAB3676610.1"/>
    <property type="molecule type" value="Genomic_DNA"/>
</dbReference>
<dbReference type="Proteomes" id="UP000494269">
    <property type="component" value="Unassembled WGS sequence"/>
</dbReference>
<gene>
    <name evidence="2" type="ORF">LMG3441_01361</name>
</gene>
<sequence>MNTPLPNAPTEPTSTEESKKLDIAEDAAEEPFPPDGDEEPGESDELDPEEPVGTPASNQPAP</sequence>
<dbReference type="AlphaFoldDB" id="A0A6S6ZHX1"/>
<evidence type="ECO:0000256" key="1">
    <source>
        <dbReference type="SAM" id="MobiDB-lite"/>
    </source>
</evidence>
<protein>
    <submittedName>
        <fullName evidence="2">Uncharacterized protein</fullName>
    </submittedName>
</protein>
<accession>A0A6S6ZHX1</accession>
<organism evidence="2 3">
    <name type="scientific">Achromobacter kerstersii</name>
    <dbReference type="NCBI Taxonomy" id="1353890"/>
    <lineage>
        <taxon>Bacteria</taxon>
        <taxon>Pseudomonadati</taxon>
        <taxon>Pseudomonadota</taxon>
        <taxon>Betaproteobacteria</taxon>
        <taxon>Burkholderiales</taxon>
        <taxon>Alcaligenaceae</taxon>
        <taxon>Achromobacter</taxon>
    </lineage>
</organism>
<keyword evidence="3" id="KW-1185">Reference proteome</keyword>
<evidence type="ECO:0000313" key="2">
    <source>
        <dbReference type="EMBL" id="CAB3676610.1"/>
    </source>
</evidence>
<proteinExistence type="predicted"/>
<dbReference type="RefSeq" id="WP_175169188.1">
    <property type="nucleotide sequence ID" value="NZ_CADIJQ010000001.1"/>
</dbReference>
<feature type="compositionally biased region" description="Acidic residues" evidence="1">
    <location>
        <begin position="35"/>
        <end position="50"/>
    </location>
</feature>
<feature type="compositionally biased region" description="Polar residues" evidence="1">
    <location>
        <begin position="1"/>
        <end position="15"/>
    </location>
</feature>
<feature type="region of interest" description="Disordered" evidence="1">
    <location>
        <begin position="1"/>
        <end position="62"/>
    </location>
</feature>
<evidence type="ECO:0000313" key="3">
    <source>
        <dbReference type="Proteomes" id="UP000494269"/>
    </source>
</evidence>
<name>A0A6S6ZHX1_9BURK</name>